<organism evidence="3 4">
    <name type="scientific">Candidatus Enterousia avistercoris</name>
    <dbReference type="NCBI Taxonomy" id="2840788"/>
    <lineage>
        <taxon>Bacteria</taxon>
        <taxon>Pseudomonadati</taxon>
        <taxon>Pseudomonadota</taxon>
        <taxon>Alphaproteobacteria</taxon>
        <taxon>Candidatus Enterousia</taxon>
    </lineage>
</organism>
<feature type="compositionally biased region" description="Acidic residues" evidence="1">
    <location>
        <begin position="182"/>
        <end position="193"/>
    </location>
</feature>
<gene>
    <name evidence="3" type="ORF">IAC69_01435</name>
</gene>
<accession>A0A9D9GVD0</accession>
<evidence type="ECO:0000256" key="2">
    <source>
        <dbReference type="SAM" id="SignalP"/>
    </source>
</evidence>
<sequence length="438" mass="46697">MKKLLLIFSICCINGFAYAGACTPILCDETSYDVSEMLTEDGITGGSNNNDDRRFSSKLCYMCDTGGSNSQCDYGDTVVIARPGGQGTAFQCVDDAGVDDSWQQIPESALCTCGDSPLSQMDGYIENAMLSEIRAGQCNRGSVSNVISQTGPQLSVCRYRECMKGYKSLNGNMCVPETAQSDPEDNNEDEEDNNNNGGGAGPNQCEQTRCNGLSGSKYNECVACCHVSSSVANWNGSTCICAQNASYLFVPNSDPTTGGQCYMHGQVPEVVVTPDPGYECDPVKIAQIMGWQVQYASNATISGQILAIIQYCDGNPNEITFNTMYNQLLALINQESAAAQLSSQQAASRRRIANAASDIRSVVDNLDVSKWRTAEGNFNTSRLLSDSIAGVVLGTAGGLITSNVMKKNQASNGLEDIQCTVGGQVVAGWGDQFQVGIH</sequence>
<feature type="signal peptide" evidence="2">
    <location>
        <begin position="1"/>
        <end position="19"/>
    </location>
</feature>
<reference evidence="3" key="1">
    <citation type="submission" date="2020-10" db="EMBL/GenBank/DDBJ databases">
        <authorList>
            <person name="Gilroy R."/>
        </authorList>
    </citation>
    <scope>NUCLEOTIDE SEQUENCE</scope>
    <source>
        <strain evidence="3">8207</strain>
    </source>
</reference>
<proteinExistence type="predicted"/>
<dbReference type="AlphaFoldDB" id="A0A9D9GVD0"/>
<feature type="chain" id="PRO_5038845888" description="IncF plasmid conjugative transfer protein TraN" evidence="2">
    <location>
        <begin position="20"/>
        <end position="438"/>
    </location>
</feature>
<reference evidence="3" key="2">
    <citation type="journal article" date="2021" name="PeerJ">
        <title>Extensive microbial diversity within the chicken gut microbiome revealed by metagenomics and culture.</title>
        <authorList>
            <person name="Gilroy R."/>
            <person name="Ravi A."/>
            <person name="Getino M."/>
            <person name="Pursley I."/>
            <person name="Horton D.L."/>
            <person name="Alikhan N.F."/>
            <person name="Baker D."/>
            <person name="Gharbi K."/>
            <person name="Hall N."/>
            <person name="Watson M."/>
            <person name="Adriaenssens E.M."/>
            <person name="Foster-Nyarko E."/>
            <person name="Jarju S."/>
            <person name="Secka A."/>
            <person name="Antonio M."/>
            <person name="Oren A."/>
            <person name="Chaudhuri R.R."/>
            <person name="La Ragione R."/>
            <person name="Hildebrand F."/>
            <person name="Pallen M.J."/>
        </authorList>
    </citation>
    <scope>NUCLEOTIDE SEQUENCE</scope>
    <source>
        <strain evidence="3">8207</strain>
    </source>
</reference>
<dbReference type="Proteomes" id="UP000823630">
    <property type="component" value="Unassembled WGS sequence"/>
</dbReference>
<evidence type="ECO:0000313" key="3">
    <source>
        <dbReference type="EMBL" id="MBO8425123.1"/>
    </source>
</evidence>
<evidence type="ECO:0000256" key="1">
    <source>
        <dbReference type="SAM" id="MobiDB-lite"/>
    </source>
</evidence>
<protein>
    <recommendedName>
        <fullName evidence="5">IncF plasmid conjugative transfer protein TraN</fullName>
    </recommendedName>
</protein>
<keyword evidence="2" id="KW-0732">Signal</keyword>
<evidence type="ECO:0000313" key="4">
    <source>
        <dbReference type="Proteomes" id="UP000823630"/>
    </source>
</evidence>
<feature type="region of interest" description="Disordered" evidence="1">
    <location>
        <begin position="174"/>
        <end position="201"/>
    </location>
</feature>
<dbReference type="EMBL" id="JADINC010000023">
    <property type="protein sequence ID" value="MBO8425123.1"/>
    <property type="molecule type" value="Genomic_DNA"/>
</dbReference>
<name>A0A9D9GVD0_9PROT</name>
<comment type="caution">
    <text evidence="3">The sequence shown here is derived from an EMBL/GenBank/DDBJ whole genome shotgun (WGS) entry which is preliminary data.</text>
</comment>
<evidence type="ECO:0008006" key="5">
    <source>
        <dbReference type="Google" id="ProtNLM"/>
    </source>
</evidence>